<comment type="caution">
    <text evidence="1">The sequence shown here is derived from an EMBL/GenBank/DDBJ whole genome shotgun (WGS) entry which is preliminary data.</text>
</comment>
<name>A0A6V7VXM1_MELEN</name>
<dbReference type="GO" id="GO:0030036">
    <property type="term" value="P:actin cytoskeleton organization"/>
    <property type="evidence" value="ECO:0007669"/>
    <property type="project" value="TreeGrafter"/>
</dbReference>
<reference evidence="1 2" key="1">
    <citation type="submission" date="2020-08" db="EMBL/GenBank/DDBJ databases">
        <authorList>
            <person name="Koutsovoulos G."/>
            <person name="Danchin GJ E."/>
        </authorList>
    </citation>
    <scope>NUCLEOTIDE SEQUENCE [LARGE SCALE GENOMIC DNA]</scope>
</reference>
<proteinExistence type="predicted"/>
<dbReference type="PANTHER" id="PTHR12751">
    <property type="entry name" value="PHOSPHATASE AND ACTIN REGULATOR PHACTR"/>
    <property type="match status" value="1"/>
</dbReference>
<accession>A0A6V7VXM1</accession>
<dbReference type="Proteomes" id="UP000580250">
    <property type="component" value="Unassembled WGS sequence"/>
</dbReference>
<dbReference type="GO" id="GO:0003779">
    <property type="term" value="F:actin binding"/>
    <property type="evidence" value="ECO:0007669"/>
    <property type="project" value="TreeGrafter"/>
</dbReference>
<evidence type="ECO:0000313" key="2">
    <source>
        <dbReference type="Proteomes" id="UP000580250"/>
    </source>
</evidence>
<gene>
    <name evidence="1" type="ORF">MENT_LOCUS31602</name>
</gene>
<dbReference type="OrthoDB" id="5563016at2759"/>
<protein>
    <submittedName>
        <fullName evidence="1">Uncharacterized protein</fullName>
    </submittedName>
</protein>
<organism evidence="1 2">
    <name type="scientific">Meloidogyne enterolobii</name>
    <name type="common">Root-knot nematode worm</name>
    <name type="synonym">Meloidogyne mayaguensis</name>
    <dbReference type="NCBI Taxonomy" id="390850"/>
    <lineage>
        <taxon>Eukaryota</taxon>
        <taxon>Metazoa</taxon>
        <taxon>Ecdysozoa</taxon>
        <taxon>Nematoda</taxon>
        <taxon>Chromadorea</taxon>
        <taxon>Rhabditida</taxon>
        <taxon>Tylenchina</taxon>
        <taxon>Tylenchomorpha</taxon>
        <taxon>Tylenchoidea</taxon>
        <taxon>Meloidogynidae</taxon>
        <taxon>Meloidogyninae</taxon>
        <taxon>Meloidogyne</taxon>
    </lineage>
</organism>
<dbReference type="EMBL" id="CAJEWN010000347">
    <property type="protein sequence ID" value="CAD2179593.1"/>
    <property type="molecule type" value="Genomic_DNA"/>
</dbReference>
<evidence type="ECO:0000313" key="1">
    <source>
        <dbReference type="EMBL" id="CAD2179593.1"/>
    </source>
</evidence>
<dbReference type="AlphaFoldDB" id="A0A6V7VXM1"/>
<dbReference type="PANTHER" id="PTHR12751:SF18">
    <property type="entry name" value="PHOSPHATASE AND ACTIN REGULATOR 1"/>
    <property type="match status" value="1"/>
</dbReference>
<sequence length="187" mass="22008">MDTLFSPSRRSWTIGNFKKLTSPNSNNLQNYEKSKNIINDDENSYEKGILKRGGRRSILKRVSTCEEIDDLNKQNKEVESVQKSKEIIQKDNGNNGIIKTRGAGGNKRKVLLRKLSQAALEEIRSRMIKFSEYVEISEIEKYDRKGDKPWKRITPEQKEQIKRELNDFKAEMDVHEMARRFTRFHKE</sequence>